<reference evidence="1 2" key="1">
    <citation type="submission" date="2017-04" db="EMBL/GenBank/DDBJ databases">
        <authorList>
            <person name="Afonso C.L."/>
            <person name="Miller P.J."/>
            <person name="Scott M.A."/>
            <person name="Spackman E."/>
            <person name="Goraichik I."/>
            <person name="Dimitrov K.M."/>
            <person name="Suarez D.L."/>
            <person name="Swayne D.E."/>
        </authorList>
    </citation>
    <scope>NUCLEOTIDE SEQUENCE [LARGE SCALE GENOMIC DNA]</scope>
    <source>
        <strain evidence="1 2">CGMCC 1.12644</strain>
    </source>
</reference>
<dbReference type="Proteomes" id="UP000192330">
    <property type="component" value="Unassembled WGS sequence"/>
</dbReference>
<organism evidence="1 2">
    <name type="scientific">Primorskyibacter flagellatus</name>
    <dbReference type="NCBI Taxonomy" id="1387277"/>
    <lineage>
        <taxon>Bacteria</taxon>
        <taxon>Pseudomonadati</taxon>
        <taxon>Pseudomonadota</taxon>
        <taxon>Alphaproteobacteria</taxon>
        <taxon>Rhodobacterales</taxon>
        <taxon>Roseobacteraceae</taxon>
        <taxon>Primorskyibacter</taxon>
    </lineage>
</organism>
<dbReference type="EMBL" id="FWYD01000005">
    <property type="protein sequence ID" value="SMC76651.1"/>
    <property type="molecule type" value="Genomic_DNA"/>
</dbReference>
<gene>
    <name evidence="1" type="ORF">SAMN06295998_1052</name>
</gene>
<dbReference type="STRING" id="1387277.SAMN06295998_1052"/>
<proteinExistence type="predicted"/>
<sequence length="128" mass="13820">MFHRKITPNASVHSTDVGEIALRAFLSTHHEALGHTAVLLADRRGARLINAIRDGINQPGPLTRRLLFELRGLLFLEHVDSDDWDDAGCFAMPDPCDPIVPEICLLADGLDDALRGAGLVPASDDCAA</sequence>
<evidence type="ECO:0000313" key="1">
    <source>
        <dbReference type="EMBL" id="SMC76651.1"/>
    </source>
</evidence>
<accession>A0A1W2BUU5</accession>
<name>A0A1W2BUU5_9RHOB</name>
<evidence type="ECO:0000313" key="2">
    <source>
        <dbReference type="Proteomes" id="UP000192330"/>
    </source>
</evidence>
<protein>
    <submittedName>
        <fullName evidence="1">Uncharacterized protein</fullName>
    </submittedName>
</protein>
<keyword evidence="2" id="KW-1185">Reference proteome</keyword>
<dbReference type="RefSeq" id="WP_084352752.1">
    <property type="nucleotide sequence ID" value="NZ_FWYD01000005.1"/>
</dbReference>
<dbReference type="AlphaFoldDB" id="A0A1W2BUU5"/>
<dbReference type="OrthoDB" id="7728363at2"/>